<dbReference type="UniPathway" id="UPA00094"/>
<reference evidence="6 7" key="1">
    <citation type="submission" date="2019-12" db="EMBL/GenBank/DDBJ databases">
        <title>Paraburkholderia acidiphila 7Q-K02 sp. nov and Paraburkholderia acidisoli DHF22 sp. nov., two strains isolated from forest soil.</title>
        <authorList>
            <person name="Gao Z."/>
            <person name="Qiu L."/>
        </authorList>
    </citation>
    <scope>NUCLEOTIDE SEQUENCE [LARGE SCALE GENOMIC DNA]</scope>
    <source>
        <strain evidence="6 7">DHF22</strain>
    </source>
</reference>
<evidence type="ECO:0000259" key="4">
    <source>
        <dbReference type="PROSITE" id="PS50075"/>
    </source>
</evidence>
<dbReference type="NCBIfam" id="NF002148">
    <property type="entry name" value="PRK00982.1-2"/>
    <property type="match status" value="1"/>
</dbReference>
<dbReference type="InterPro" id="IPR009081">
    <property type="entry name" value="PP-bd_ACP"/>
</dbReference>
<sequence>MSTIHQGNISERLKKCIAEITGLNAEEIADTSSFADLGCDSIELLEIVMAVEDEFGIEVSDDDGDKLKTVQQAIDYVTAKV</sequence>
<dbReference type="InterPro" id="IPR036736">
    <property type="entry name" value="ACP-like_sf"/>
</dbReference>
<comment type="function">
    <text evidence="3">Carrier of the growing fatty acid chain in fatty acid biosynthesis.</text>
</comment>
<dbReference type="EMBL" id="CP046916">
    <property type="protein sequence ID" value="QGZ66308.1"/>
    <property type="molecule type" value="Genomic_DNA"/>
</dbReference>
<keyword evidence="1 3" id="KW-0596">Phosphopantetheine</keyword>
<dbReference type="GO" id="GO:0009245">
    <property type="term" value="P:lipid A biosynthetic process"/>
    <property type="evidence" value="ECO:0007669"/>
    <property type="project" value="TreeGrafter"/>
</dbReference>
<keyword evidence="3" id="KW-0276">Fatty acid metabolism</keyword>
<accession>A0A7Z2GRT1</accession>
<dbReference type="GO" id="GO:0000036">
    <property type="term" value="F:acyl carrier activity"/>
    <property type="evidence" value="ECO:0007669"/>
    <property type="project" value="UniProtKB-UniRule"/>
</dbReference>
<dbReference type="InterPro" id="IPR003231">
    <property type="entry name" value="ACP"/>
</dbReference>
<dbReference type="GO" id="GO:0000035">
    <property type="term" value="F:acyl binding"/>
    <property type="evidence" value="ECO:0007669"/>
    <property type="project" value="TreeGrafter"/>
</dbReference>
<evidence type="ECO:0000256" key="1">
    <source>
        <dbReference type="ARBA" id="ARBA00022450"/>
    </source>
</evidence>
<comment type="similarity">
    <text evidence="3">Belongs to the acyl carrier protein (ACP) family.</text>
</comment>
<dbReference type="AlphaFoldDB" id="A0A7Z2GRT1"/>
<keyword evidence="3" id="KW-0444">Lipid biosynthesis</keyword>
<dbReference type="EMBL" id="CP046916">
    <property type="protein sequence ID" value="QGZ66394.1"/>
    <property type="molecule type" value="Genomic_DNA"/>
</dbReference>
<dbReference type="KEGG" id="pacs:FAZ98_31920"/>
<evidence type="ECO:0000313" key="5">
    <source>
        <dbReference type="EMBL" id="QGZ66308.1"/>
    </source>
</evidence>
<keyword evidence="3" id="KW-0443">Lipid metabolism</keyword>
<dbReference type="KEGG" id="pacs:FAZ98_31430"/>
<dbReference type="SMART" id="SM00823">
    <property type="entry name" value="PKS_PP"/>
    <property type="match status" value="1"/>
</dbReference>
<comment type="pathway">
    <text evidence="3">Lipid metabolism; fatty acid biosynthesis.</text>
</comment>
<dbReference type="Gene3D" id="1.10.1200.10">
    <property type="entry name" value="ACP-like"/>
    <property type="match status" value="1"/>
</dbReference>
<evidence type="ECO:0000256" key="3">
    <source>
        <dbReference type="HAMAP-Rule" id="MF_01217"/>
    </source>
</evidence>
<keyword evidence="3" id="KW-0963">Cytoplasm</keyword>
<feature type="domain" description="Carrier" evidence="4">
    <location>
        <begin position="7"/>
        <end position="81"/>
    </location>
</feature>
<dbReference type="SUPFAM" id="SSF47336">
    <property type="entry name" value="ACP-like"/>
    <property type="match status" value="1"/>
</dbReference>
<dbReference type="GO" id="GO:0016020">
    <property type="term" value="C:membrane"/>
    <property type="evidence" value="ECO:0007669"/>
    <property type="project" value="GOC"/>
</dbReference>
<feature type="modified residue" description="O-(pantetheine 4'-phosphoryl)serine" evidence="3">
    <location>
        <position position="41"/>
    </location>
</feature>
<dbReference type="Proteomes" id="UP000433577">
    <property type="component" value="Chromosome 4"/>
</dbReference>
<keyword evidence="2 3" id="KW-0597">Phosphoprotein</keyword>
<keyword evidence="7" id="KW-1185">Reference proteome</keyword>
<dbReference type="GO" id="GO:0005829">
    <property type="term" value="C:cytosol"/>
    <property type="evidence" value="ECO:0007669"/>
    <property type="project" value="TreeGrafter"/>
</dbReference>
<dbReference type="PANTHER" id="PTHR20863">
    <property type="entry name" value="ACYL CARRIER PROTEIN"/>
    <property type="match status" value="1"/>
</dbReference>
<dbReference type="Pfam" id="PF00550">
    <property type="entry name" value="PP-binding"/>
    <property type="match status" value="1"/>
</dbReference>
<name>A0A7Z2GRT1_9BURK</name>
<dbReference type="InterPro" id="IPR020806">
    <property type="entry name" value="PKS_PP-bd"/>
</dbReference>
<dbReference type="OrthoDB" id="9804551at2"/>
<evidence type="ECO:0000313" key="7">
    <source>
        <dbReference type="Proteomes" id="UP000433577"/>
    </source>
</evidence>
<proteinExistence type="inferred from homology"/>
<dbReference type="PANTHER" id="PTHR20863:SF76">
    <property type="entry name" value="CARRIER DOMAIN-CONTAINING PROTEIN"/>
    <property type="match status" value="1"/>
</dbReference>
<dbReference type="PROSITE" id="PS50075">
    <property type="entry name" value="CARRIER"/>
    <property type="match status" value="1"/>
</dbReference>
<organism evidence="6 7">
    <name type="scientific">Paraburkholderia acidisoli</name>
    <dbReference type="NCBI Taxonomy" id="2571748"/>
    <lineage>
        <taxon>Bacteria</taxon>
        <taxon>Pseudomonadati</taxon>
        <taxon>Pseudomonadota</taxon>
        <taxon>Betaproteobacteria</taxon>
        <taxon>Burkholderiales</taxon>
        <taxon>Burkholderiaceae</taxon>
        <taxon>Paraburkholderia</taxon>
    </lineage>
</organism>
<gene>
    <name evidence="3" type="primary">acpP</name>
    <name evidence="5" type="ORF">FAZ98_31430</name>
    <name evidence="6" type="ORF">FAZ98_31920</name>
</gene>
<keyword evidence="3" id="KW-0275">Fatty acid biosynthesis</keyword>
<evidence type="ECO:0000256" key="2">
    <source>
        <dbReference type="ARBA" id="ARBA00022553"/>
    </source>
</evidence>
<dbReference type="GO" id="GO:0031177">
    <property type="term" value="F:phosphopantetheine binding"/>
    <property type="evidence" value="ECO:0007669"/>
    <property type="project" value="InterPro"/>
</dbReference>
<dbReference type="RefSeq" id="WP_158957607.1">
    <property type="nucleotide sequence ID" value="NZ_CP046916.1"/>
</dbReference>
<dbReference type="HAMAP" id="MF_01217">
    <property type="entry name" value="Acyl_carrier"/>
    <property type="match status" value="1"/>
</dbReference>
<protein>
    <recommendedName>
        <fullName evidence="3">Acyl carrier protein</fullName>
        <shortName evidence="3">ACP</shortName>
    </recommendedName>
</protein>
<evidence type="ECO:0000313" key="6">
    <source>
        <dbReference type="EMBL" id="QGZ66394.1"/>
    </source>
</evidence>
<comment type="subcellular location">
    <subcellularLocation>
        <location evidence="3">Cytoplasm</location>
    </subcellularLocation>
</comment>
<comment type="PTM">
    <text evidence="3">4'-phosphopantetheine is transferred from CoA to a specific serine of apo-ACP by AcpS. This modification is essential for activity because fatty acids are bound in thioester linkage to the sulfhydryl of the prosthetic group.</text>
</comment>
<dbReference type="NCBIfam" id="NF002150">
    <property type="entry name" value="PRK00982.1-4"/>
    <property type="match status" value="1"/>
</dbReference>